<keyword evidence="2" id="KW-0732">Signal</keyword>
<name>A0A1R4FYC2_9MICC</name>
<proteinExistence type="predicted"/>
<dbReference type="EMBL" id="FUHW01000024">
    <property type="protein sequence ID" value="SJM60847.1"/>
    <property type="molecule type" value="Genomic_DNA"/>
</dbReference>
<feature type="chain" id="PRO_5012142066" evidence="2">
    <location>
        <begin position="42"/>
        <end position="249"/>
    </location>
</feature>
<sequence length="249" mass="26927">MARTTEYRDVLPGETMNFSRRRSVAHSVVALVSLVLLTACAAPGAQMPPPQSSTAAPSPTATDSTRIRMLVRSVANGYFEFEAPPAWTVEELEVRSRSADRPEAGHVRVLNEDGEVMAEFISGDAPLAGEDAGDTNLPYTRFDSAPTFIEEHDFVYDAVGGNGEDASMALAPHDEQDDDASASSRRFSYVGGSGVFRRNIGPDTPLAGISSKLKGIKRLKAYTRTREYLQIKAMITSLQQAKTTHASSQ</sequence>
<dbReference type="AlphaFoldDB" id="A0A1R4FYC2"/>
<dbReference type="Proteomes" id="UP000195913">
    <property type="component" value="Unassembled WGS sequence"/>
</dbReference>
<feature type="compositionally biased region" description="Low complexity" evidence="1">
    <location>
        <begin position="52"/>
        <end position="64"/>
    </location>
</feature>
<feature type="region of interest" description="Disordered" evidence="1">
    <location>
        <begin position="45"/>
        <end position="64"/>
    </location>
</feature>
<organism evidence="3 4">
    <name type="scientific">Arthrobacter rhombi</name>
    <dbReference type="NCBI Taxonomy" id="71253"/>
    <lineage>
        <taxon>Bacteria</taxon>
        <taxon>Bacillati</taxon>
        <taxon>Actinomycetota</taxon>
        <taxon>Actinomycetes</taxon>
        <taxon>Micrococcales</taxon>
        <taxon>Micrococcaceae</taxon>
        <taxon>Arthrobacter</taxon>
    </lineage>
</organism>
<evidence type="ECO:0000313" key="4">
    <source>
        <dbReference type="Proteomes" id="UP000195913"/>
    </source>
</evidence>
<protein>
    <submittedName>
        <fullName evidence="3">Uncharacterized protein</fullName>
    </submittedName>
</protein>
<evidence type="ECO:0000256" key="1">
    <source>
        <dbReference type="SAM" id="MobiDB-lite"/>
    </source>
</evidence>
<gene>
    <name evidence="3" type="ORF">FM101_06515</name>
</gene>
<evidence type="ECO:0000313" key="3">
    <source>
        <dbReference type="EMBL" id="SJM60847.1"/>
    </source>
</evidence>
<keyword evidence="4" id="KW-1185">Reference proteome</keyword>
<reference evidence="3 4" key="1">
    <citation type="submission" date="2017-02" db="EMBL/GenBank/DDBJ databases">
        <authorList>
            <person name="Peterson S.W."/>
        </authorList>
    </citation>
    <scope>NUCLEOTIDE SEQUENCE [LARGE SCALE GENOMIC DNA]</scope>
    <source>
        <strain evidence="3 4">B Ar 00.02</strain>
    </source>
</reference>
<feature type="signal peptide" evidence="2">
    <location>
        <begin position="1"/>
        <end position="41"/>
    </location>
</feature>
<accession>A0A1R4FYC2</accession>
<evidence type="ECO:0000256" key="2">
    <source>
        <dbReference type="SAM" id="SignalP"/>
    </source>
</evidence>